<gene>
    <name evidence="3" type="ORF">AAL_04062</name>
</gene>
<name>A0A162IQG5_9HYPO</name>
<feature type="transmembrane region" description="Helical" evidence="2">
    <location>
        <begin position="286"/>
        <end position="312"/>
    </location>
</feature>
<keyword evidence="2" id="KW-0472">Membrane</keyword>
<keyword evidence="2" id="KW-1133">Transmembrane helix</keyword>
<feature type="compositionally biased region" description="Pro residues" evidence="1">
    <location>
        <begin position="80"/>
        <end position="97"/>
    </location>
</feature>
<dbReference type="PANTHER" id="PTHR42024:SF1">
    <property type="entry name" value="AMINO ACID PERMEASE_ SLC12A DOMAIN-CONTAINING PROTEIN"/>
    <property type="match status" value="1"/>
</dbReference>
<keyword evidence="2" id="KW-0812">Transmembrane</keyword>
<dbReference type="PANTHER" id="PTHR42024">
    <property type="entry name" value="AMINO ACID PERMEASE_ SLC12A DOMAIN-CONTAINING PROTEIN"/>
    <property type="match status" value="1"/>
</dbReference>
<feature type="compositionally biased region" description="Low complexity" evidence="1">
    <location>
        <begin position="53"/>
        <end position="79"/>
    </location>
</feature>
<reference evidence="3 4" key="1">
    <citation type="journal article" date="2016" name="Genome Biol. Evol.">
        <title>Divergent and convergent evolution of fungal pathogenicity.</title>
        <authorList>
            <person name="Shang Y."/>
            <person name="Xiao G."/>
            <person name="Zheng P."/>
            <person name="Cen K."/>
            <person name="Zhan S."/>
            <person name="Wang C."/>
        </authorList>
    </citation>
    <scope>NUCLEOTIDE SEQUENCE [LARGE SCALE GENOMIC DNA]</scope>
    <source>
        <strain evidence="3 4">RCEF 2490</strain>
    </source>
</reference>
<feature type="region of interest" description="Disordered" evidence="1">
    <location>
        <begin position="444"/>
        <end position="495"/>
    </location>
</feature>
<dbReference type="Proteomes" id="UP000078544">
    <property type="component" value="Unassembled WGS sequence"/>
</dbReference>
<feature type="transmembrane region" description="Helical" evidence="2">
    <location>
        <begin position="218"/>
        <end position="236"/>
    </location>
</feature>
<protein>
    <submittedName>
        <fullName evidence="3">Uncharacterized protein</fullName>
    </submittedName>
</protein>
<dbReference type="AlphaFoldDB" id="A0A162IQG5"/>
<dbReference type="EMBL" id="AZGY01000007">
    <property type="protein sequence ID" value="KZZ96833.1"/>
    <property type="molecule type" value="Genomic_DNA"/>
</dbReference>
<feature type="compositionally biased region" description="Basic and acidic residues" evidence="1">
    <location>
        <begin position="447"/>
        <end position="458"/>
    </location>
</feature>
<feature type="transmembrane region" description="Helical" evidence="2">
    <location>
        <begin position="185"/>
        <end position="206"/>
    </location>
</feature>
<evidence type="ECO:0000313" key="3">
    <source>
        <dbReference type="EMBL" id="KZZ96833.1"/>
    </source>
</evidence>
<feature type="compositionally biased region" description="Gly residues" evidence="1">
    <location>
        <begin position="29"/>
        <end position="43"/>
    </location>
</feature>
<sequence length="495" mass="53729">MPQVRRGSRSIDGSRPDVPAEGLVPAESRGGGGGGAGGGGIIGGEFEKKDAKLSSGSSSLSLSSSSRAAAASDSATKLASPPPPPPTLPPSQQPQPLPHAATSPLPPPPALPANSSTSAPDHGGGRRSLSYALRPSAPAYYDSRAATRAEYRRRAHTLQEYYDVNPHLLPQLPFTWHHGRKRWRLILFAFFVFVDASAVPIALYYGLKYAGSVEGWKIFAVVTSIWGGPTYLEFGVRTLRLIKKERFYRPLGTESRWCFDMLTWMSVVTITAVTALFIVGSAPHIVWLRVLCMPAPAILYCVGGTMALITLYNVAGWRAPFRISSTAKGDPVLPAVYYLVEDVAAVNAGAGRPYREALAARYKASPRFQRMLYMQSIFWSVPAVLLAAGLTVPAVSHDVPADIAYGLCWAVPFLWCALWGLITIRWCKRDMVRERLEWEADFGGTVEQEKTRGGRPDPDPDPDPDGDRDTDASASTVVEQRGRLSSHRLDEAAVV</sequence>
<accession>A0A162IQG5</accession>
<evidence type="ECO:0000256" key="1">
    <source>
        <dbReference type="SAM" id="MobiDB-lite"/>
    </source>
</evidence>
<evidence type="ECO:0000256" key="2">
    <source>
        <dbReference type="SAM" id="Phobius"/>
    </source>
</evidence>
<comment type="caution">
    <text evidence="3">The sequence shown here is derived from an EMBL/GenBank/DDBJ whole genome shotgun (WGS) entry which is preliminary data.</text>
</comment>
<dbReference type="STRING" id="1081109.A0A162IQG5"/>
<dbReference type="OrthoDB" id="4838853at2759"/>
<organism evidence="3 4">
    <name type="scientific">Moelleriella libera RCEF 2490</name>
    <dbReference type="NCBI Taxonomy" id="1081109"/>
    <lineage>
        <taxon>Eukaryota</taxon>
        <taxon>Fungi</taxon>
        <taxon>Dikarya</taxon>
        <taxon>Ascomycota</taxon>
        <taxon>Pezizomycotina</taxon>
        <taxon>Sordariomycetes</taxon>
        <taxon>Hypocreomycetidae</taxon>
        <taxon>Hypocreales</taxon>
        <taxon>Clavicipitaceae</taxon>
        <taxon>Moelleriella</taxon>
    </lineage>
</organism>
<feature type="transmembrane region" description="Helical" evidence="2">
    <location>
        <begin position="403"/>
        <end position="427"/>
    </location>
</feature>
<feature type="region of interest" description="Disordered" evidence="1">
    <location>
        <begin position="1"/>
        <end position="128"/>
    </location>
</feature>
<evidence type="ECO:0000313" key="4">
    <source>
        <dbReference type="Proteomes" id="UP000078544"/>
    </source>
</evidence>
<proteinExistence type="predicted"/>
<feature type="transmembrane region" description="Helical" evidence="2">
    <location>
        <begin position="371"/>
        <end position="391"/>
    </location>
</feature>
<feature type="transmembrane region" description="Helical" evidence="2">
    <location>
        <begin position="257"/>
        <end position="280"/>
    </location>
</feature>
<keyword evidence="4" id="KW-1185">Reference proteome</keyword>